<keyword evidence="1" id="KW-0812">Transmembrane</keyword>
<evidence type="ECO:0000256" key="1">
    <source>
        <dbReference type="SAM" id="Phobius"/>
    </source>
</evidence>
<proteinExistence type="predicted"/>
<dbReference type="EMBL" id="VJMJ01000213">
    <property type="protein sequence ID" value="KAF0726616.1"/>
    <property type="molecule type" value="Genomic_DNA"/>
</dbReference>
<protein>
    <submittedName>
        <fullName evidence="2">Uncharacterized protein</fullName>
    </submittedName>
</protein>
<sequence>MSSLVAFAASFILSHTVPLKSQASTLRNCSITSFRHGVECTSGAVDIGSTSRIEIFLGIQIASLVGSYIAVRAYWYKSRMEAAPASNLLIPAAVDSYFVKGTETMWQLDSVACVLAGMLPLKKILLDLKIWTVVRRRERSGHSFLGAQLSHKAVDATRGVPILYSNRHAWFGGFSLLYMASSIGSSYAFLEVTKSAMINDFWWASFDANTQVYLSNWFNQNLLLTNFLKNIELTDTAYGALTTSTNSTVSTLKVAPLYASSIQDETNSLSNVIESLRKMDGCKAPWIMTVYCYVDFNKRWEMASSSKKQQRCNDDINNGAIYLESILRNVALQKLSVCWETSLSIGIYSVLKTTIDGSNWLAQTQSQTSSIADEVTYWSKFNITRYTTQWQNYKSIGVIESFSIQNSLGWKYPLTLKSSNGSYQFSAQTSLKMVSPLAGDLLLVASNSSIIRGKSLIRDSPAFAYSNTTLETLLIEVGYLSSPIGLGLSLVRDTFGPFGSITMKRISCPASLRHLFQNITQTLTRLLSSNSDIQTDFWQLYSTYITGPRPKAWDSYFLLGGNPLCEIGSMKVLNSAPWVFFGAKGGCGFNLLETLVGDSKLMVSGLVTLKSINATAISQREVQAPAGMLPAVTAAAAFLQKYFPPAAAKELQVQSESVKAYIRDQIQVEMMQYTVPDNSTDYTLSHINYFDPGESDFEFFAWLYMFDWVQGVREVVTFQGDKNKLTLLSSSTNFIEMPGNPMEIPVNISYYMRLLLQYITWIMLCVACIVCCYILGLKARIEAANMTSFSRVTALVWIGRPLIMLRALSAVCLLATSTLTLTRPLGGLVSYFISLPQPWYIIILTAGELVWMVYIVNDVFSIFTKEYTQEYSLNSFILVWLSSAIWGLAAPVSRSVEINRECSVDQVDFQLVCHAGVVAIGSLGRFYSLIALVLGCSFGCYVFQRAFHPKRQSQLRPSSLFLYAAAKHQFRSSKWQHHGIQYLDKASAVLTGILSLEVGRTLYLFDIKTWRSYSIVLPNRIEGTPQHLIHAIPLLE</sequence>
<dbReference type="Proteomes" id="UP000481153">
    <property type="component" value="Unassembled WGS sequence"/>
</dbReference>
<evidence type="ECO:0000313" key="2">
    <source>
        <dbReference type="EMBL" id="KAF0726616.1"/>
    </source>
</evidence>
<feature type="transmembrane region" description="Helical" evidence="1">
    <location>
        <begin position="797"/>
        <end position="819"/>
    </location>
</feature>
<keyword evidence="1" id="KW-0472">Membrane</keyword>
<gene>
    <name evidence="2" type="ORF">Ae201684_015236</name>
</gene>
<keyword evidence="1" id="KW-1133">Transmembrane helix</keyword>
<organism evidence="2 3">
    <name type="scientific">Aphanomyces euteiches</name>
    <dbReference type="NCBI Taxonomy" id="100861"/>
    <lineage>
        <taxon>Eukaryota</taxon>
        <taxon>Sar</taxon>
        <taxon>Stramenopiles</taxon>
        <taxon>Oomycota</taxon>
        <taxon>Saprolegniomycetes</taxon>
        <taxon>Saprolegniales</taxon>
        <taxon>Verrucalvaceae</taxon>
        <taxon>Aphanomyces</taxon>
    </lineage>
</organism>
<dbReference type="AlphaFoldDB" id="A0A6G0WHH2"/>
<reference evidence="2 3" key="1">
    <citation type="submission" date="2019-07" db="EMBL/GenBank/DDBJ databases">
        <title>Genomics analysis of Aphanomyces spp. identifies a new class of oomycete effector associated with host adaptation.</title>
        <authorList>
            <person name="Gaulin E."/>
        </authorList>
    </citation>
    <scope>NUCLEOTIDE SEQUENCE [LARGE SCALE GENOMIC DNA]</scope>
    <source>
        <strain evidence="2 3">ATCC 201684</strain>
    </source>
</reference>
<dbReference type="VEuPathDB" id="FungiDB:AeMF1_014705"/>
<comment type="caution">
    <text evidence="2">The sequence shown here is derived from an EMBL/GenBank/DDBJ whole genome shotgun (WGS) entry which is preliminary data.</text>
</comment>
<evidence type="ECO:0000313" key="3">
    <source>
        <dbReference type="Proteomes" id="UP000481153"/>
    </source>
</evidence>
<name>A0A6G0WHH2_9STRA</name>
<feature type="transmembrane region" description="Helical" evidence="1">
    <location>
        <begin position="755"/>
        <end position="776"/>
    </location>
</feature>
<feature type="transmembrane region" description="Helical" evidence="1">
    <location>
        <begin position="839"/>
        <end position="859"/>
    </location>
</feature>
<accession>A0A6G0WHH2</accession>
<feature type="transmembrane region" description="Helical" evidence="1">
    <location>
        <begin position="871"/>
        <end position="889"/>
    </location>
</feature>
<feature type="transmembrane region" description="Helical" evidence="1">
    <location>
        <begin position="926"/>
        <end position="943"/>
    </location>
</feature>
<keyword evidence="3" id="KW-1185">Reference proteome</keyword>